<dbReference type="AlphaFoldDB" id="A0AAN1WFS5"/>
<dbReference type="RefSeq" id="WP_236986277.1">
    <property type="nucleotide sequence ID" value="NZ_AP023086.1"/>
</dbReference>
<dbReference type="InterPro" id="IPR007157">
    <property type="entry name" value="PspA_VIPP1"/>
</dbReference>
<reference evidence="3 4" key="1">
    <citation type="journal article" date="2022" name="IScience">
        <title>An ultrasensitive nanofiber-based assay for enzymatic hydrolysis and deep-sea microbial degradation of cellulose.</title>
        <authorList>
            <person name="Tsudome M."/>
            <person name="Tachioka M."/>
            <person name="Miyazaki M."/>
            <person name="Uchimura K."/>
            <person name="Tsuda M."/>
            <person name="Takaki Y."/>
            <person name="Deguchi S."/>
        </authorList>
    </citation>
    <scope>NUCLEOTIDE SEQUENCE [LARGE SCALE GENOMIC DNA]</scope>
    <source>
        <strain evidence="3 4">GE09</strain>
    </source>
</reference>
<protein>
    <submittedName>
        <fullName evidence="3">Phage shock protein A</fullName>
    </submittedName>
</protein>
<proteinExistence type="inferred from homology"/>
<accession>A0AAN1WFS5</accession>
<dbReference type="PANTHER" id="PTHR31088">
    <property type="entry name" value="MEMBRANE-ASSOCIATED PROTEIN VIPP1, CHLOROPLASTIC"/>
    <property type="match status" value="1"/>
</dbReference>
<gene>
    <name evidence="3" type="ORF">MARGE09_P0992</name>
</gene>
<comment type="similarity">
    <text evidence="1">Belongs to the PspA/Vipp/IM30 family.</text>
</comment>
<evidence type="ECO:0000256" key="1">
    <source>
        <dbReference type="ARBA" id="ARBA00043985"/>
    </source>
</evidence>
<organism evidence="3 4">
    <name type="scientific">Marinagarivorans cellulosilyticus</name>
    <dbReference type="NCBI Taxonomy" id="2721545"/>
    <lineage>
        <taxon>Bacteria</taxon>
        <taxon>Pseudomonadati</taxon>
        <taxon>Pseudomonadota</taxon>
        <taxon>Gammaproteobacteria</taxon>
        <taxon>Cellvibrionales</taxon>
        <taxon>Cellvibrionaceae</taxon>
        <taxon>Marinagarivorans</taxon>
    </lineage>
</organism>
<dbReference type="Pfam" id="PF04012">
    <property type="entry name" value="PspA_IM30"/>
    <property type="match status" value="1"/>
</dbReference>
<dbReference type="PANTHER" id="PTHR31088:SF6">
    <property type="entry name" value="PHAGE SHOCK PROTEIN A"/>
    <property type="match status" value="1"/>
</dbReference>
<dbReference type="KEGG" id="marq:MARGE09_P0992"/>
<evidence type="ECO:0000313" key="3">
    <source>
        <dbReference type="EMBL" id="BCD96792.1"/>
    </source>
</evidence>
<dbReference type="Proteomes" id="UP001320119">
    <property type="component" value="Chromosome"/>
</dbReference>
<evidence type="ECO:0000256" key="2">
    <source>
        <dbReference type="SAM" id="Coils"/>
    </source>
</evidence>
<dbReference type="EMBL" id="AP023086">
    <property type="protein sequence ID" value="BCD96792.1"/>
    <property type="molecule type" value="Genomic_DNA"/>
</dbReference>
<name>A0AAN1WFS5_9GAMM</name>
<keyword evidence="4" id="KW-1185">Reference proteome</keyword>
<keyword evidence="2" id="KW-0175">Coiled coil</keyword>
<feature type="coiled-coil region" evidence="2">
    <location>
        <begin position="33"/>
        <end position="67"/>
    </location>
</feature>
<sequence length="225" mass="25239">MSIFKRLQATLTGSLDQAISQIENQDAVVDAILKEARQALAKSKVRLARVEQDGRAMQQELAGIEAAIDSWTQRAQRIGQNDQAKALECLRQRKAALAQKTSLLERIAQHEGVSKRLAFDVKQAEVRVTDMLNKQHLMRTRESAADALRSMNAVEQNMADDLTTTFERWEVKVAQTEILSGNEGYIQSPSTLEQEFVSEEEEHALRLELAALTGELQDIEGKNHE</sequence>
<evidence type="ECO:0000313" key="4">
    <source>
        <dbReference type="Proteomes" id="UP001320119"/>
    </source>
</evidence>